<comment type="caution">
    <text evidence="2">The sequence shown here is derived from an EMBL/GenBank/DDBJ whole genome shotgun (WGS) entry which is preliminary data.</text>
</comment>
<evidence type="ECO:0000313" key="2">
    <source>
        <dbReference type="EMBL" id="ODN70891.1"/>
    </source>
</evidence>
<keyword evidence="3" id="KW-1185">Reference proteome</keyword>
<dbReference type="AlphaFoldDB" id="A0A1E3H5U2"/>
<evidence type="ECO:0000313" key="3">
    <source>
        <dbReference type="Proteomes" id="UP000094622"/>
    </source>
</evidence>
<evidence type="ECO:0000259" key="1">
    <source>
        <dbReference type="PROSITE" id="PS50206"/>
    </source>
</evidence>
<name>A0A1E3H5U2_9HYPH</name>
<gene>
    <name evidence="2" type="primary">ygaP</name>
    <name evidence="2" type="ORF">A6302_01808</name>
</gene>
<dbReference type="Proteomes" id="UP000094622">
    <property type="component" value="Unassembled WGS sequence"/>
</dbReference>
<proteinExistence type="predicted"/>
<dbReference type="InterPro" id="IPR050229">
    <property type="entry name" value="GlpE_sulfurtransferase"/>
</dbReference>
<dbReference type="EMBL" id="MCRJ01000036">
    <property type="protein sequence ID" value="ODN70891.1"/>
    <property type="molecule type" value="Genomic_DNA"/>
</dbReference>
<feature type="domain" description="Rhodanese" evidence="1">
    <location>
        <begin position="14"/>
        <end position="102"/>
    </location>
</feature>
<dbReference type="PROSITE" id="PS50206">
    <property type="entry name" value="RHODANESE_3"/>
    <property type="match status" value="1"/>
</dbReference>
<dbReference type="PANTHER" id="PTHR43031:SF16">
    <property type="entry name" value="OXIDOREDUCTASE"/>
    <property type="match status" value="1"/>
</dbReference>
<dbReference type="Gene3D" id="3.40.250.10">
    <property type="entry name" value="Rhodanese-like domain"/>
    <property type="match status" value="1"/>
</dbReference>
<dbReference type="OrthoDB" id="9807812at2"/>
<dbReference type="Pfam" id="PF00581">
    <property type="entry name" value="Rhodanese"/>
    <property type="match status" value="1"/>
</dbReference>
<dbReference type="InterPro" id="IPR036873">
    <property type="entry name" value="Rhodanese-like_dom_sf"/>
</dbReference>
<organism evidence="2 3">
    <name type="scientific">Methylobrevis pamukkalensis</name>
    <dbReference type="NCBI Taxonomy" id="1439726"/>
    <lineage>
        <taxon>Bacteria</taxon>
        <taxon>Pseudomonadati</taxon>
        <taxon>Pseudomonadota</taxon>
        <taxon>Alphaproteobacteria</taxon>
        <taxon>Hyphomicrobiales</taxon>
        <taxon>Pleomorphomonadaceae</taxon>
        <taxon>Methylobrevis</taxon>
    </lineage>
</organism>
<protein>
    <submittedName>
        <fullName evidence="2">Inner membrane protein YgaP</fullName>
    </submittedName>
</protein>
<dbReference type="InterPro" id="IPR001763">
    <property type="entry name" value="Rhodanese-like_dom"/>
</dbReference>
<accession>A0A1E3H5U2</accession>
<reference evidence="2 3" key="1">
    <citation type="submission" date="2016-07" db="EMBL/GenBank/DDBJ databases">
        <title>Draft Genome Sequence of Methylobrevis pamukkalensis PK2.</title>
        <authorList>
            <person name="Vasilenko O.V."/>
            <person name="Doronina N.V."/>
            <person name="Shmareva M.N."/>
            <person name="Tarlachkov S.V."/>
            <person name="Mustakhimov I."/>
            <person name="Trotsenko Y.A."/>
        </authorList>
    </citation>
    <scope>NUCLEOTIDE SEQUENCE [LARGE SCALE GENOMIC DNA]</scope>
    <source>
        <strain evidence="2 3">PK2</strain>
    </source>
</reference>
<dbReference type="PANTHER" id="PTHR43031">
    <property type="entry name" value="FAD-DEPENDENT OXIDOREDUCTASE"/>
    <property type="match status" value="1"/>
</dbReference>
<dbReference type="SMART" id="SM00450">
    <property type="entry name" value="RHOD"/>
    <property type="match status" value="1"/>
</dbReference>
<dbReference type="CDD" id="cd00158">
    <property type="entry name" value="RHOD"/>
    <property type="match status" value="1"/>
</dbReference>
<dbReference type="RefSeq" id="WP_069306602.1">
    <property type="nucleotide sequence ID" value="NZ_MCRJ01000036.1"/>
</dbReference>
<sequence length="102" mass="10956">MKTLSPEEVFALHERGEIHLVDVREDNEWAQARIPGAIHAPLSRLVDLAPELPDDKPVVFHCLAGGRSAKAVGLAAALGLPHDSHMDGGLGAWHQAGFPVDR</sequence>
<dbReference type="SUPFAM" id="SSF52821">
    <property type="entry name" value="Rhodanese/Cell cycle control phosphatase"/>
    <property type="match status" value="1"/>
</dbReference>